<dbReference type="AlphaFoldDB" id="A0A8D8CKM2"/>
<name>A0A8D8CKM2_CULPI</name>
<evidence type="ECO:0000313" key="1">
    <source>
        <dbReference type="EMBL" id="CAG6494494.1"/>
    </source>
</evidence>
<dbReference type="EMBL" id="HBUE01125323">
    <property type="protein sequence ID" value="CAG6494494.1"/>
    <property type="molecule type" value="Transcribed_RNA"/>
</dbReference>
<accession>A0A8D8CKM2</accession>
<protein>
    <submittedName>
        <fullName evidence="1">(northern house mosquito) hypothetical protein</fullName>
    </submittedName>
</protein>
<sequence>MWAGGISAGPRLPQAPGSHRRMSIIIMVTVGDDFFFQPIDDTVHAYRRYPIDFPYATADESTLAEYALTQPKPKTTIFGDNFSLSFTATTSTLITLLEQKHRPCHMLLAWPPQAFFFLF</sequence>
<reference evidence="1" key="1">
    <citation type="submission" date="2021-05" db="EMBL/GenBank/DDBJ databases">
        <authorList>
            <person name="Alioto T."/>
            <person name="Alioto T."/>
            <person name="Gomez Garrido J."/>
        </authorList>
    </citation>
    <scope>NUCLEOTIDE SEQUENCE</scope>
</reference>
<proteinExistence type="predicted"/>
<organism evidence="1">
    <name type="scientific">Culex pipiens</name>
    <name type="common">House mosquito</name>
    <dbReference type="NCBI Taxonomy" id="7175"/>
    <lineage>
        <taxon>Eukaryota</taxon>
        <taxon>Metazoa</taxon>
        <taxon>Ecdysozoa</taxon>
        <taxon>Arthropoda</taxon>
        <taxon>Hexapoda</taxon>
        <taxon>Insecta</taxon>
        <taxon>Pterygota</taxon>
        <taxon>Neoptera</taxon>
        <taxon>Endopterygota</taxon>
        <taxon>Diptera</taxon>
        <taxon>Nematocera</taxon>
        <taxon>Culicoidea</taxon>
        <taxon>Culicidae</taxon>
        <taxon>Culicinae</taxon>
        <taxon>Culicini</taxon>
        <taxon>Culex</taxon>
        <taxon>Culex</taxon>
    </lineage>
</organism>